<evidence type="ECO:0000256" key="1">
    <source>
        <dbReference type="ARBA" id="ARBA00022679"/>
    </source>
</evidence>
<sequence>MITNKKAEIVGRINLFSIHRNPCLTGELGYRIGEPYIRKGIATKSVAALLEKVKKENKLTRINAKTTSHNIGSQRTLQKNGFFLHSVEKDAAQLNGQKYELYYYCWSNDSTII</sequence>
<dbReference type="InterPro" id="IPR016181">
    <property type="entry name" value="Acyl_CoA_acyltransferase"/>
</dbReference>
<protein>
    <submittedName>
        <fullName evidence="5">Ribosomal-protein-L7/L12-serine acetyltransferase</fullName>
    </submittedName>
</protein>
<dbReference type="GO" id="GO:0005737">
    <property type="term" value="C:cytoplasm"/>
    <property type="evidence" value="ECO:0007669"/>
    <property type="project" value="TreeGrafter"/>
</dbReference>
<dbReference type="SUPFAM" id="SSF55729">
    <property type="entry name" value="Acyl-CoA N-acyltransferases (Nat)"/>
    <property type="match status" value="1"/>
</dbReference>
<evidence type="ECO:0000313" key="6">
    <source>
        <dbReference type="Proteomes" id="UP000193006"/>
    </source>
</evidence>
<evidence type="ECO:0000256" key="3">
    <source>
        <dbReference type="ARBA" id="ARBA00038502"/>
    </source>
</evidence>
<evidence type="ECO:0000256" key="2">
    <source>
        <dbReference type="ARBA" id="ARBA00023315"/>
    </source>
</evidence>
<reference evidence="5 6" key="1">
    <citation type="submission" date="2017-04" db="EMBL/GenBank/DDBJ databases">
        <title>Bacillus krulwichiae AM31D Genome sequencing and assembly.</title>
        <authorList>
            <person name="Krulwich T.A."/>
            <person name="Anastor L."/>
            <person name="Ehrlich R."/>
            <person name="Ehrlich G.D."/>
            <person name="Janto B."/>
        </authorList>
    </citation>
    <scope>NUCLEOTIDE SEQUENCE [LARGE SCALE GENOMIC DNA]</scope>
    <source>
        <strain evidence="5 6">AM31D</strain>
    </source>
</reference>
<name>A0A1Y9THL8_9BACI</name>
<keyword evidence="2" id="KW-0012">Acyltransferase</keyword>
<comment type="similarity">
    <text evidence="3">Belongs to the acetyltransferase family. RimJ subfamily.</text>
</comment>
<dbReference type="PANTHER" id="PTHR43792:SF8">
    <property type="entry name" value="[RIBOSOMAL PROTEIN US5]-ALANINE N-ACETYLTRANSFERASE"/>
    <property type="match status" value="1"/>
</dbReference>
<dbReference type="Gene3D" id="3.40.630.30">
    <property type="match status" value="1"/>
</dbReference>
<dbReference type="Proteomes" id="UP000193006">
    <property type="component" value="Chromosome"/>
</dbReference>
<dbReference type="InterPro" id="IPR000182">
    <property type="entry name" value="GNAT_dom"/>
</dbReference>
<dbReference type="KEGG" id="bkw:BkAM31D_01220"/>
<feature type="domain" description="N-acetyltransferase" evidence="4">
    <location>
        <begin position="1"/>
        <end position="106"/>
    </location>
</feature>
<dbReference type="AlphaFoldDB" id="A0A1Y9THL8"/>
<dbReference type="STRING" id="199441.BkAM31D_01220"/>
<gene>
    <name evidence="5" type="ORF">BkAM31D_01220</name>
</gene>
<keyword evidence="6" id="KW-1185">Reference proteome</keyword>
<dbReference type="InterPro" id="IPR051531">
    <property type="entry name" value="N-acetyltransferase"/>
</dbReference>
<dbReference type="PROSITE" id="PS51186">
    <property type="entry name" value="GNAT"/>
    <property type="match status" value="1"/>
</dbReference>
<organism evidence="5 6">
    <name type="scientific">Halalkalibacter krulwichiae</name>
    <dbReference type="NCBI Taxonomy" id="199441"/>
    <lineage>
        <taxon>Bacteria</taxon>
        <taxon>Bacillati</taxon>
        <taxon>Bacillota</taxon>
        <taxon>Bacilli</taxon>
        <taxon>Bacillales</taxon>
        <taxon>Bacillaceae</taxon>
        <taxon>Halalkalibacter</taxon>
    </lineage>
</organism>
<dbReference type="EMBL" id="CP020814">
    <property type="protein sequence ID" value="ARK28595.1"/>
    <property type="molecule type" value="Genomic_DNA"/>
</dbReference>
<evidence type="ECO:0000313" key="5">
    <source>
        <dbReference type="EMBL" id="ARK28595.1"/>
    </source>
</evidence>
<dbReference type="Pfam" id="PF13302">
    <property type="entry name" value="Acetyltransf_3"/>
    <property type="match status" value="1"/>
</dbReference>
<dbReference type="PANTHER" id="PTHR43792">
    <property type="entry name" value="GNAT FAMILY, PUTATIVE (AFU_ORTHOLOGUE AFUA_3G00765)-RELATED-RELATED"/>
    <property type="match status" value="1"/>
</dbReference>
<proteinExistence type="inferred from homology"/>
<dbReference type="RefSeq" id="WP_180319890.1">
    <property type="nucleotide sequence ID" value="NZ_CP020814.1"/>
</dbReference>
<accession>A0A1Y9THL8</accession>
<evidence type="ECO:0000259" key="4">
    <source>
        <dbReference type="PROSITE" id="PS51186"/>
    </source>
</evidence>
<dbReference type="GO" id="GO:0008999">
    <property type="term" value="F:protein-N-terminal-alanine acetyltransferase activity"/>
    <property type="evidence" value="ECO:0007669"/>
    <property type="project" value="TreeGrafter"/>
</dbReference>
<keyword evidence="1 5" id="KW-0808">Transferase</keyword>